<name>A0AAV1U8T6_9STRA</name>
<dbReference type="AlphaFoldDB" id="A0AAV1U8T6"/>
<dbReference type="Proteomes" id="UP001162060">
    <property type="component" value="Unassembled WGS sequence"/>
</dbReference>
<evidence type="ECO:0000313" key="2">
    <source>
        <dbReference type="Proteomes" id="UP001162060"/>
    </source>
</evidence>
<accession>A0AAV1U8T6</accession>
<sequence>MDADADELIDQTDWVAFWEMLESAWFNPLQILFPTASSSTSELQRVASQAPGHLIWLVKRFTIPGELLWILDLSVFVQTTAESRRSFLERRLWQYREQPFIQSTITWLDCCISNTQHRNDYFFLAPLVDSSND</sequence>
<gene>
    <name evidence="1" type="ORF">PM001_LOCUS14893</name>
</gene>
<evidence type="ECO:0000313" key="1">
    <source>
        <dbReference type="EMBL" id="CAK7929743.1"/>
    </source>
</evidence>
<comment type="caution">
    <text evidence="1">The sequence shown here is derived from an EMBL/GenBank/DDBJ whole genome shotgun (WGS) entry which is preliminary data.</text>
</comment>
<organism evidence="1 2">
    <name type="scientific">Peronospora matthiolae</name>
    <dbReference type="NCBI Taxonomy" id="2874970"/>
    <lineage>
        <taxon>Eukaryota</taxon>
        <taxon>Sar</taxon>
        <taxon>Stramenopiles</taxon>
        <taxon>Oomycota</taxon>
        <taxon>Peronosporomycetes</taxon>
        <taxon>Peronosporales</taxon>
        <taxon>Peronosporaceae</taxon>
        <taxon>Peronospora</taxon>
    </lineage>
</organism>
<dbReference type="EMBL" id="CAKLBY020000153">
    <property type="protein sequence ID" value="CAK7929743.1"/>
    <property type="molecule type" value="Genomic_DNA"/>
</dbReference>
<protein>
    <submittedName>
        <fullName evidence="1">Uncharacterized protein</fullName>
    </submittedName>
</protein>
<reference evidence="1" key="1">
    <citation type="submission" date="2024-01" db="EMBL/GenBank/DDBJ databases">
        <authorList>
            <person name="Webb A."/>
        </authorList>
    </citation>
    <scope>NUCLEOTIDE SEQUENCE</scope>
    <source>
        <strain evidence="1">Pm1</strain>
    </source>
</reference>
<proteinExistence type="predicted"/>